<gene>
    <name evidence="1" type="ORF">GPUN_1263</name>
</gene>
<name>H5TAR0_9ALTE</name>
<organism evidence="1 2">
    <name type="scientific">Glaciecola punicea ACAM 611</name>
    <dbReference type="NCBI Taxonomy" id="1121923"/>
    <lineage>
        <taxon>Bacteria</taxon>
        <taxon>Pseudomonadati</taxon>
        <taxon>Pseudomonadota</taxon>
        <taxon>Gammaproteobacteria</taxon>
        <taxon>Alteromonadales</taxon>
        <taxon>Alteromonadaceae</taxon>
        <taxon>Glaciecola</taxon>
    </lineage>
</organism>
<dbReference type="STRING" id="56804.BAE46_06265"/>
<evidence type="ECO:0000313" key="1">
    <source>
        <dbReference type="EMBL" id="GAB55387.1"/>
    </source>
</evidence>
<reference evidence="1 2" key="2">
    <citation type="journal article" date="2017" name="Antonie Van Leeuwenhoek">
        <title>Rhizobium rhizosphaerae sp. nov., a novel species isolated from rice rhizosphere.</title>
        <authorList>
            <person name="Zhao J.J."/>
            <person name="Zhang J."/>
            <person name="Zhang R.J."/>
            <person name="Zhang C.W."/>
            <person name="Yin H.Q."/>
            <person name="Zhang X.X."/>
        </authorList>
    </citation>
    <scope>NUCLEOTIDE SEQUENCE [LARGE SCALE GENOMIC DNA]</scope>
    <source>
        <strain evidence="1 2">ACAM 611</strain>
    </source>
</reference>
<proteinExistence type="predicted"/>
<dbReference type="Proteomes" id="UP000053586">
    <property type="component" value="Unassembled WGS sequence"/>
</dbReference>
<dbReference type="AlphaFoldDB" id="H5TAR0"/>
<protein>
    <submittedName>
        <fullName evidence="1">Predicted nucleic-acid-binding protein containing an-ribbon domain</fullName>
    </submittedName>
</protein>
<accession>H5TAR0</accession>
<dbReference type="EMBL" id="BAET01000012">
    <property type="protein sequence ID" value="GAB55387.1"/>
    <property type="molecule type" value="Genomic_DNA"/>
</dbReference>
<dbReference type="eggNOG" id="COG3529">
    <property type="taxonomic scope" value="Bacteria"/>
</dbReference>
<comment type="caution">
    <text evidence="1">The sequence shown here is derived from an EMBL/GenBank/DDBJ whole genome shotgun (WGS) entry which is preliminary data.</text>
</comment>
<evidence type="ECO:0000313" key="2">
    <source>
        <dbReference type="Proteomes" id="UP000053586"/>
    </source>
</evidence>
<reference evidence="1 2" key="1">
    <citation type="journal article" date="2012" name="J. Bacteriol.">
        <title>Genome sequence of proteorhodopsin-containing sea ice bacterium Glaciecola punicea ACAM 611T.</title>
        <authorList>
            <person name="Qin Q.-L."/>
            <person name="Xie B.-B."/>
            <person name="Shu Y.-L."/>
            <person name="Rong J.-C."/>
            <person name="Zhao D.-L."/>
            <person name="Zhang X.-Y."/>
            <person name="Chen X.-L."/>
            <person name="Zhou B.-C."/>
            <person name="Zhanga Y.-Z."/>
        </authorList>
    </citation>
    <scope>NUCLEOTIDE SEQUENCE [LARGE SCALE GENOMIC DNA]</scope>
    <source>
        <strain evidence="1 2">ACAM 611</strain>
    </source>
</reference>
<keyword evidence="2" id="KW-1185">Reference proteome</keyword>
<sequence length="44" mass="4918">MLYFENNVEKLACVSCDYKETQTTKEVTKASKTNSGVIGVFKPD</sequence>